<dbReference type="Gene3D" id="3.90.180.10">
    <property type="entry name" value="Medium-chain alcohol dehydrogenases, catalytic domain"/>
    <property type="match status" value="1"/>
</dbReference>
<accession>A0ABZ1PQE1</accession>
<comment type="cofactor">
    <cofactor evidence="1">
        <name>Zn(2+)</name>
        <dbReference type="ChEBI" id="CHEBI:29105"/>
    </cofactor>
</comment>
<dbReference type="Gene3D" id="3.40.50.720">
    <property type="entry name" value="NAD(P)-binding Rossmann-like Domain"/>
    <property type="match status" value="1"/>
</dbReference>
<comment type="similarity">
    <text evidence="2">Belongs to the zinc-containing alcohol dehydrogenase family.</text>
</comment>
<dbReference type="SUPFAM" id="SSF51735">
    <property type="entry name" value="NAD(P)-binding Rossmann-fold domains"/>
    <property type="match status" value="1"/>
</dbReference>
<dbReference type="SMART" id="SM00829">
    <property type="entry name" value="PKS_ER"/>
    <property type="match status" value="1"/>
</dbReference>
<dbReference type="Pfam" id="PF00107">
    <property type="entry name" value="ADH_zinc_N"/>
    <property type="match status" value="1"/>
</dbReference>
<dbReference type="InterPro" id="IPR036291">
    <property type="entry name" value="NAD(P)-bd_dom_sf"/>
</dbReference>
<evidence type="ECO:0000256" key="3">
    <source>
        <dbReference type="ARBA" id="ARBA00022723"/>
    </source>
</evidence>
<dbReference type="EMBL" id="CP107941">
    <property type="protein sequence ID" value="WUI85694.1"/>
    <property type="molecule type" value="Genomic_DNA"/>
</dbReference>
<dbReference type="InterPro" id="IPR013154">
    <property type="entry name" value="ADH-like_N"/>
</dbReference>
<dbReference type="Proteomes" id="UP001346877">
    <property type="component" value="Chromosome"/>
</dbReference>
<protein>
    <submittedName>
        <fullName evidence="7">Alcohol dehydrogenase catalytic domain-containing protein</fullName>
    </submittedName>
</protein>
<evidence type="ECO:0000256" key="1">
    <source>
        <dbReference type="ARBA" id="ARBA00001947"/>
    </source>
</evidence>
<dbReference type="RefSeq" id="WP_247671373.1">
    <property type="nucleotide sequence ID" value="NZ_CP107936.1"/>
</dbReference>
<evidence type="ECO:0000256" key="4">
    <source>
        <dbReference type="ARBA" id="ARBA00022833"/>
    </source>
</evidence>
<dbReference type="InterPro" id="IPR013149">
    <property type="entry name" value="ADH-like_C"/>
</dbReference>
<dbReference type="PANTHER" id="PTHR43350:SF21">
    <property type="entry name" value="S-NITROSOMYCOTHIOL REDUCTASE MSCR"/>
    <property type="match status" value="1"/>
</dbReference>
<dbReference type="PANTHER" id="PTHR43350">
    <property type="entry name" value="NAD-DEPENDENT ALCOHOL DEHYDROGENASE"/>
    <property type="match status" value="1"/>
</dbReference>
<evidence type="ECO:0000313" key="8">
    <source>
        <dbReference type="Proteomes" id="UP001346877"/>
    </source>
</evidence>
<evidence type="ECO:0000256" key="2">
    <source>
        <dbReference type="ARBA" id="ARBA00008072"/>
    </source>
</evidence>
<dbReference type="Pfam" id="PF08240">
    <property type="entry name" value="ADH_N"/>
    <property type="match status" value="1"/>
</dbReference>
<keyword evidence="4" id="KW-0862">Zinc</keyword>
<sequence>MSAPESSPAAPGGGEPAGAPVTVRALVARGAGAELRIEQVRLPAPGPGEVRVTIRAAGVCHSDLSMVNGTLAARFPLVLGHEATGVVAETGPGSRLAVGTPVVLNWAPACRACWWCRHGEPWLCAATTAPTVARGETDDGTPLHLTLGLGALAEAVVVPDNAVIPIPAGLPPEQAALLGCAVLTGTGAVRNTARVAPGESVAVIGLGGVGLAVLAAARRAGATTILAVDVAEAKRDLALAAGATDFLLSDDRLSKEVRARTEGRGADHAFECVGRAATIRAAWRLTRRGGAVTVVGMGAKDDMVSLGALDIFHSARTLRSSVYGSSDPDREVPVLAAELADGALDLGVLVSGTLPLDDAPSAFDRLARGEGARWVVTLD</sequence>
<gene>
    <name evidence="7" type="ORF">OG375_15775</name>
</gene>
<reference evidence="7 8" key="1">
    <citation type="submission" date="2022-10" db="EMBL/GenBank/DDBJ databases">
        <title>The complete genomes of actinobacterial strains from the NBC collection.</title>
        <authorList>
            <person name="Joergensen T.S."/>
            <person name="Alvarez Arevalo M."/>
            <person name="Sterndorff E.B."/>
            <person name="Faurdal D."/>
            <person name="Vuksanovic O."/>
            <person name="Mourched A.-S."/>
            <person name="Charusanti P."/>
            <person name="Shaw S."/>
            <person name="Blin K."/>
            <person name="Weber T."/>
        </authorList>
    </citation>
    <scope>NUCLEOTIDE SEQUENCE [LARGE SCALE GENOMIC DNA]</scope>
    <source>
        <strain evidence="7 8">NBC_00396</strain>
    </source>
</reference>
<keyword evidence="5" id="KW-0560">Oxidoreductase</keyword>
<keyword evidence="3" id="KW-0479">Metal-binding</keyword>
<evidence type="ECO:0000259" key="6">
    <source>
        <dbReference type="SMART" id="SM00829"/>
    </source>
</evidence>
<organism evidence="7 8">
    <name type="scientific">Micromonospora zamorensis</name>
    <dbReference type="NCBI Taxonomy" id="709883"/>
    <lineage>
        <taxon>Bacteria</taxon>
        <taxon>Bacillati</taxon>
        <taxon>Actinomycetota</taxon>
        <taxon>Actinomycetes</taxon>
        <taxon>Micromonosporales</taxon>
        <taxon>Micromonosporaceae</taxon>
        <taxon>Micromonospora</taxon>
    </lineage>
</organism>
<proteinExistence type="inferred from homology"/>
<keyword evidence="8" id="KW-1185">Reference proteome</keyword>
<dbReference type="InterPro" id="IPR020843">
    <property type="entry name" value="ER"/>
</dbReference>
<name>A0ABZ1PQE1_9ACTN</name>
<dbReference type="InterPro" id="IPR011032">
    <property type="entry name" value="GroES-like_sf"/>
</dbReference>
<evidence type="ECO:0000313" key="7">
    <source>
        <dbReference type="EMBL" id="WUI85694.1"/>
    </source>
</evidence>
<dbReference type="SUPFAM" id="SSF50129">
    <property type="entry name" value="GroES-like"/>
    <property type="match status" value="1"/>
</dbReference>
<feature type="domain" description="Enoyl reductase (ER)" evidence="6">
    <location>
        <begin position="32"/>
        <end position="376"/>
    </location>
</feature>
<evidence type="ECO:0000256" key="5">
    <source>
        <dbReference type="ARBA" id="ARBA00023002"/>
    </source>
</evidence>